<dbReference type="GO" id="GO:0009279">
    <property type="term" value="C:cell outer membrane"/>
    <property type="evidence" value="ECO:0007669"/>
    <property type="project" value="UniProtKB-SubCell"/>
</dbReference>
<dbReference type="Gene3D" id="1.10.530.10">
    <property type="match status" value="1"/>
</dbReference>
<evidence type="ECO:0000256" key="4">
    <source>
        <dbReference type="SAM" id="SignalP"/>
    </source>
</evidence>
<dbReference type="SMART" id="SM00062">
    <property type="entry name" value="PBPb"/>
    <property type="match status" value="1"/>
</dbReference>
<dbReference type="OrthoDB" id="9815002at2"/>
<dbReference type="Proteomes" id="UP000006683">
    <property type="component" value="Chromosome"/>
</dbReference>
<keyword evidence="7" id="KW-1185">Reference proteome</keyword>
<keyword evidence="3" id="KW-0998">Cell outer membrane</keyword>
<keyword evidence="4" id="KW-0732">Signal</keyword>
<dbReference type="GeneID" id="67181626"/>
<gene>
    <name evidence="6" type="ordered locus">Fbal_1407</name>
</gene>
<dbReference type="HOGENOM" id="CLU_027494_1_0_6"/>
<feature type="signal peptide" evidence="4">
    <location>
        <begin position="1"/>
        <end position="26"/>
    </location>
</feature>
<evidence type="ECO:0000259" key="5">
    <source>
        <dbReference type="SMART" id="SM00062"/>
    </source>
</evidence>
<dbReference type="CAZy" id="GH23">
    <property type="family name" value="Glycoside Hydrolase Family 23"/>
</dbReference>
<dbReference type="CDD" id="cd01009">
    <property type="entry name" value="PBP2_YfhD_N"/>
    <property type="match status" value="1"/>
</dbReference>
<dbReference type="InterPro" id="IPR008258">
    <property type="entry name" value="Transglycosylase_SLT_dom_1"/>
</dbReference>
<dbReference type="eggNOG" id="COG4623">
    <property type="taxonomic scope" value="Bacteria"/>
</dbReference>
<comment type="similarity">
    <text evidence="2">Belongs to the transglycosylase Slt family.</text>
</comment>
<dbReference type="KEGG" id="fbl:Fbal_1407"/>
<dbReference type="InterPro" id="IPR023346">
    <property type="entry name" value="Lysozyme-like_dom_sf"/>
</dbReference>
<reference evidence="6 7" key="1">
    <citation type="journal article" date="2010" name="Stand. Genomic Sci.">
        <title>Complete genome sequence of Ferrimonas balearica type strain (PAT).</title>
        <authorList>
            <person name="Nolan M."/>
            <person name="Sikorski J."/>
            <person name="Davenport K."/>
            <person name="Lucas S."/>
            <person name="Glavina Del Rio T."/>
            <person name="Tice H."/>
            <person name="Cheng J."/>
            <person name="Goodwin L."/>
            <person name="Pitluck S."/>
            <person name="Liolios K."/>
            <person name="Ivanova N."/>
            <person name="Mavromatis K."/>
            <person name="Ovchinnikova G."/>
            <person name="Pati A."/>
            <person name="Chen A."/>
            <person name="Palaniappan K."/>
            <person name="Land M."/>
            <person name="Hauser L."/>
            <person name="Chang Y."/>
            <person name="Jeffries C."/>
            <person name="Tapia R."/>
            <person name="Brettin T."/>
            <person name="Detter J."/>
            <person name="Han C."/>
            <person name="Yasawong M."/>
            <person name="Rohde M."/>
            <person name="Tindall B."/>
            <person name="Goker M."/>
            <person name="Woyke T."/>
            <person name="Bristow J."/>
            <person name="Eisen J."/>
            <person name="Markowitz V."/>
            <person name="Hugenholtz P."/>
            <person name="Kyrpides N."/>
            <person name="Klenk H."/>
            <person name="Lapidus A."/>
        </authorList>
    </citation>
    <scope>NUCLEOTIDE SEQUENCE [LARGE SCALE GENOMIC DNA]</scope>
    <source>
        <strain evidence="7">DSM 9799 / CCM 4581 / KCTC 23876 / PAT</strain>
    </source>
</reference>
<dbReference type="Gene3D" id="3.40.190.10">
    <property type="entry name" value="Periplasmic binding protein-like II"/>
    <property type="match status" value="2"/>
</dbReference>
<comment type="subcellular location">
    <subcellularLocation>
        <location evidence="1">Cell outer membrane</location>
        <topology evidence="1">Peripheral membrane protein</topology>
    </subcellularLocation>
</comment>
<accession>E1SMS2</accession>
<feature type="chain" id="PRO_5003151483" evidence="4">
    <location>
        <begin position="27"/>
        <end position="502"/>
    </location>
</feature>
<evidence type="ECO:0000313" key="6">
    <source>
        <dbReference type="EMBL" id="ADN75611.1"/>
    </source>
</evidence>
<dbReference type="AlphaFoldDB" id="E1SMS2"/>
<protein>
    <submittedName>
        <fullName evidence="6">Lytic transglycosylase catalytic</fullName>
    </submittedName>
</protein>
<dbReference type="PANTHER" id="PTHR37423:SF2">
    <property type="entry name" value="MEMBRANE-BOUND LYTIC MUREIN TRANSGLYCOSYLASE C"/>
    <property type="match status" value="1"/>
</dbReference>
<dbReference type="SUPFAM" id="SSF53850">
    <property type="entry name" value="Periplasmic binding protein-like II"/>
    <property type="match status" value="1"/>
</dbReference>
<dbReference type="STRING" id="550540.Fbal_1407"/>
<proteinExistence type="inferred from homology"/>
<dbReference type="CDD" id="cd13403">
    <property type="entry name" value="MLTF-like"/>
    <property type="match status" value="1"/>
</dbReference>
<dbReference type="PANTHER" id="PTHR37423">
    <property type="entry name" value="SOLUBLE LYTIC MUREIN TRANSGLYCOSYLASE-RELATED"/>
    <property type="match status" value="1"/>
</dbReference>
<evidence type="ECO:0000256" key="2">
    <source>
        <dbReference type="ARBA" id="ARBA00007734"/>
    </source>
</evidence>
<keyword evidence="3" id="KW-0472">Membrane</keyword>
<dbReference type="RefSeq" id="WP_013344917.1">
    <property type="nucleotide sequence ID" value="NC_014541.1"/>
</dbReference>
<evidence type="ECO:0000256" key="1">
    <source>
        <dbReference type="ARBA" id="ARBA00004339"/>
    </source>
</evidence>
<dbReference type="SUPFAM" id="SSF53955">
    <property type="entry name" value="Lysozyme-like"/>
    <property type="match status" value="1"/>
</dbReference>
<evidence type="ECO:0000313" key="7">
    <source>
        <dbReference type="Proteomes" id="UP000006683"/>
    </source>
</evidence>
<organism evidence="6 7">
    <name type="scientific">Ferrimonas balearica (strain DSM 9799 / CCM 4581 / KCTC 23876 / PAT)</name>
    <dbReference type="NCBI Taxonomy" id="550540"/>
    <lineage>
        <taxon>Bacteria</taxon>
        <taxon>Pseudomonadati</taxon>
        <taxon>Pseudomonadota</taxon>
        <taxon>Gammaproteobacteria</taxon>
        <taxon>Alteromonadales</taxon>
        <taxon>Ferrimonadaceae</taxon>
        <taxon>Ferrimonas</taxon>
    </lineage>
</organism>
<dbReference type="EMBL" id="CP002209">
    <property type="protein sequence ID" value="ADN75611.1"/>
    <property type="molecule type" value="Genomic_DNA"/>
</dbReference>
<dbReference type="Pfam" id="PF00497">
    <property type="entry name" value="SBP_bac_3"/>
    <property type="match status" value="1"/>
</dbReference>
<evidence type="ECO:0000256" key="3">
    <source>
        <dbReference type="ARBA" id="ARBA00023237"/>
    </source>
</evidence>
<name>E1SMS2_FERBD</name>
<feature type="domain" description="Solute-binding protein family 3/N-terminal" evidence="5">
    <location>
        <begin position="67"/>
        <end position="314"/>
    </location>
</feature>
<sequence>MVSVLQQGLRLGLGALLATASSVTHAFPTLPMLVDPTVDDAAPLATIWPALSGARLGDLPMMLEQGEIRVLTSLSLGWYYIERGRPKGKVVALLELLKQDLKKQLGRDADQLKLTPIPVRRDQLIPFLLEGYGDLIVANLTITPERESEIAFSQPWREGVSEWVVSGPDWPELTEWTELAGRSLVVNPDSSYYASAEVMNQRLRQQGLVPMTLIPADPRLEDEDLLALVASGHFSATVVDDFKLGPWLTRFPQLQAQTAVPLRQDGAVGFGLRRDNPALLAQLNQFVEAHPQQGRSMALIAHRYLISDSWLKPSLDTEPFGPMPELVGLFQRYGEQYGFDWVLLAAFAFQESGFNPRARSPVGAVGIMQVMPSTAREMGIGNLTVAENNIHAGTQYLDRLRTLYFDDPELSEFNRALFAMAAYNAGPNRINRLRREAAARGRDPNQWFNNVEDLAAADIGAETVTFVANLYRYYIAYKRVLAEQAQRDQVREVLERGLNPQR</sequence>
<dbReference type="Pfam" id="PF01464">
    <property type="entry name" value="SLT"/>
    <property type="match status" value="1"/>
</dbReference>
<dbReference type="InterPro" id="IPR001638">
    <property type="entry name" value="Solute-binding_3/MltF_N"/>
</dbReference>